<comment type="caution">
    <text evidence="2">The sequence shown here is derived from an EMBL/GenBank/DDBJ whole genome shotgun (WGS) entry which is preliminary data.</text>
</comment>
<dbReference type="GO" id="GO:0016301">
    <property type="term" value="F:kinase activity"/>
    <property type="evidence" value="ECO:0007669"/>
    <property type="project" value="InterPro"/>
</dbReference>
<feature type="domain" description="Phosphoribulokinase/uridine kinase" evidence="1">
    <location>
        <begin position="22"/>
        <end position="184"/>
    </location>
</feature>
<dbReference type="Pfam" id="PF00485">
    <property type="entry name" value="PRK"/>
    <property type="match status" value="1"/>
</dbReference>
<evidence type="ECO:0000313" key="3">
    <source>
        <dbReference type="Proteomes" id="UP000469125"/>
    </source>
</evidence>
<dbReference type="EMBL" id="WOCA01000030">
    <property type="protein sequence ID" value="MUK90754.1"/>
    <property type="molecule type" value="Genomic_DNA"/>
</dbReference>
<reference evidence="2 3" key="1">
    <citation type="submission" date="2019-11" db="EMBL/GenBank/DDBJ databases">
        <authorList>
            <person name="Li X."/>
        </authorList>
    </citation>
    <scope>NUCLEOTIDE SEQUENCE [LARGE SCALE GENOMIC DNA]</scope>
    <source>
        <strain evidence="2 3">L9</strain>
    </source>
</reference>
<dbReference type="InterPro" id="IPR027417">
    <property type="entry name" value="P-loop_NTPase"/>
</dbReference>
<dbReference type="NCBIfam" id="NF005807">
    <property type="entry name" value="PRK07667.1"/>
    <property type="match status" value="1"/>
</dbReference>
<dbReference type="GO" id="GO:0005524">
    <property type="term" value="F:ATP binding"/>
    <property type="evidence" value="ECO:0007669"/>
    <property type="project" value="InterPro"/>
</dbReference>
<dbReference type="Proteomes" id="UP000469125">
    <property type="component" value="Unassembled WGS sequence"/>
</dbReference>
<dbReference type="SUPFAM" id="SSF52540">
    <property type="entry name" value="P-loop containing nucleoside triphosphate hydrolases"/>
    <property type="match status" value="1"/>
</dbReference>
<sequence length="197" mass="24093">MENKTLHVANDILMFKKGEGYVVGIDGLSRSGKTTFVTQLKKELEAKELQVFVFHIDDYIVEKSRRYHTSYDEWYEYYYLQWDVHQLENDLFCNLKLSTELQLSTYDQHNDTHKQELIKLPKSCVLIIEGVFLQRKEWRDYFDYVIYLDCPREQRFIRESKETQRDLEKFRNRYWKAEDHYLETEDPMKQANLVFRM</sequence>
<gene>
    <name evidence="2" type="ORF">GMD78_20570</name>
</gene>
<dbReference type="RefSeq" id="WP_155671841.1">
    <property type="nucleotide sequence ID" value="NZ_WOCA01000030.1"/>
</dbReference>
<dbReference type="AlphaFoldDB" id="A0A6N8FPW6"/>
<organism evidence="2 3">
    <name type="scientific">Ornithinibacillus caprae</name>
    <dbReference type="NCBI Taxonomy" id="2678566"/>
    <lineage>
        <taxon>Bacteria</taxon>
        <taxon>Bacillati</taxon>
        <taxon>Bacillota</taxon>
        <taxon>Bacilli</taxon>
        <taxon>Bacillales</taxon>
        <taxon>Bacillaceae</taxon>
        <taxon>Ornithinibacillus</taxon>
    </lineage>
</organism>
<proteinExistence type="predicted"/>
<evidence type="ECO:0000313" key="2">
    <source>
        <dbReference type="EMBL" id="MUK90754.1"/>
    </source>
</evidence>
<keyword evidence="3" id="KW-1185">Reference proteome</keyword>
<dbReference type="InterPro" id="IPR006083">
    <property type="entry name" value="PRK/URK"/>
</dbReference>
<evidence type="ECO:0000259" key="1">
    <source>
        <dbReference type="Pfam" id="PF00485"/>
    </source>
</evidence>
<accession>A0A6N8FPW6</accession>
<dbReference type="Gene3D" id="3.40.50.300">
    <property type="entry name" value="P-loop containing nucleotide triphosphate hydrolases"/>
    <property type="match status" value="1"/>
</dbReference>
<name>A0A6N8FPW6_9BACI</name>
<protein>
    <submittedName>
        <fullName evidence="2">AAA family ATPase</fullName>
    </submittedName>
</protein>
<dbReference type="PANTHER" id="PTHR10285">
    <property type="entry name" value="URIDINE KINASE"/>
    <property type="match status" value="1"/>
</dbReference>